<protein>
    <submittedName>
        <fullName evidence="1">Uncharacterized protein</fullName>
    </submittedName>
</protein>
<evidence type="ECO:0000313" key="1">
    <source>
        <dbReference type="EMBL" id="KAF1928110.1"/>
    </source>
</evidence>
<dbReference type="GeneID" id="54353181"/>
<dbReference type="EMBL" id="ML978970">
    <property type="protein sequence ID" value="KAF1928110.1"/>
    <property type="molecule type" value="Genomic_DNA"/>
</dbReference>
<keyword evidence="2" id="KW-1185">Reference proteome</keyword>
<gene>
    <name evidence="1" type="ORF">M421DRAFT_5756</name>
</gene>
<dbReference type="OrthoDB" id="3904016at2759"/>
<name>A0A6A5RLI1_9PLEO</name>
<dbReference type="Proteomes" id="UP000800082">
    <property type="component" value="Unassembled WGS sequence"/>
</dbReference>
<dbReference type="AlphaFoldDB" id="A0A6A5RLI1"/>
<proteinExistence type="predicted"/>
<sequence length="158" mass="17250">MSYASLQALCSTSTPILYTPTICSTSGSDVTGLTWEGWTDEALVSPFQKKSSNPFFVDDLAPDACTEDLSRDAALSKNAKRPPPFCRHVVELPNSMPVSPNTAHSQYKRLSFLTPVAPVYKPAYSAFVEQSSRAPSKLKRFSILSSAATNTIELLQKQ</sequence>
<dbReference type="RefSeq" id="XP_033448362.1">
    <property type="nucleotide sequence ID" value="XM_033595514.1"/>
</dbReference>
<reference evidence="1" key="1">
    <citation type="journal article" date="2020" name="Stud. Mycol.">
        <title>101 Dothideomycetes genomes: a test case for predicting lifestyles and emergence of pathogens.</title>
        <authorList>
            <person name="Haridas S."/>
            <person name="Albert R."/>
            <person name="Binder M."/>
            <person name="Bloem J."/>
            <person name="Labutti K."/>
            <person name="Salamov A."/>
            <person name="Andreopoulos B."/>
            <person name="Baker S."/>
            <person name="Barry K."/>
            <person name="Bills G."/>
            <person name="Bluhm B."/>
            <person name="Cannon C."/>
            <person name="Castanera R."/>
            <person name="Culley D."/>
            <person name="Daum C."/>
            <person name="Ezra D."/>
            <person name="Gonzalez J."/>
            <person name="Henrissat B."/>
            <person name="Kuo A."/>
            <person name="Liang C."/>
            <person name="Lipzen A."/>
            <person name="Lutzoni F."/>
            <person name="Magnuson J."/>
            <person name="Mondo S."/>
            <person name="Nolan M."/>
            <person name="Ohm R."/>
            <person name="Pangilinan J."/>
            <person name="Park H.-J."/>
            <person name="Ramirez L."/>
            <person name="Alfaro M."/>
            <person name="Sun H."/>
            <person name="Tritt A."/>
            <person name="Yoshinaga Y."/>
            <person name="Zwiers L.-H."/>
            <person name="Turgeon B."/>
            <person name="Goodwin S."/>
            <person name="Spatafora J."/>
            <person name="Crous P."/>
            <person name="Grigoriev I."/>
        </authorList>
    </citation>
    <scope>NUCLEOTIDE SEQUENCE</scope>
    <source>
        <strain evidence="1">CBS 183.55</strain>
    </source>
</reference>
<organism evidence="1 2">
    <name type="scientific">Didymella exigua CBS 183.55</name>
    <dbReference type="NCBI Taxonomy" id="1150837"/>
    <lineage>
        <taxon>Eukaryota</taxon>
        <taxon>Fungi</taxon>
        <taxon>Dikarya</taxon>
        <taxon>Ascomycota</taxon>
        <taxon>Pezizomycotina</taxon>
        <taxon>Dothideomycetes</taxon>
        <taxon>Pleosporomycetidae</taxon>
        <taxon>Pleosporales</taxon>
        <taxon>Pleosporineae</taxon>
        <taxon>Didymellaceae</taxon>
        <taxon>Didymella</taxon>
    </lineage>
</organism>
<evidence type="ECO:0000313" key="2">
    <source>
        <dbReference type="Proteomes" id="UP000800082"/>
    </source>
</evidence>
<accession>A0A6A5RLI1</accession>